<feature type="region of interest" description="Disordered" evidence="5">
    <location>
        <begin position="1"/>
        <end position="40"/>
    </location>
</feature>
<dbReference type="PANTHER" id="PTHR13230:SF5">
    <property type="entry name" value="GENERAL TRANSCRIPTION FACTOR 3C POLYPEPTIDE 5"/>
    <property type="match status" value="1"/>
</dbReference>
<feature type="region of interest" description="Disordered" evidence="5">
    <location>
        <begin position="520"/>
        <end position="634"/>
    </location>
</feature>
<keyword evidence="4" id="KW-0539">Nucleus</keyword>
<evidence type="ECO:0000256" key="2">
    <source>
        <dbReference type="ARBA" id="ARBA00023125"/>
    </source>
</evidence>
<dbReference type="EMBL" id="AZGY01000005">
    <property type="protein sequence ID" value="KZZ98645.1"/>
    <property type="molecule type" value="Genomic_DNA"/>
</dbReference>
<organism evidence="8 9">
    <name type="scientific">Moelleriella libera RCEF 2490</name>
    <dbReference type="NCBI Taxonomy" id="1081109"/>
    <lineage>
        <taxon>Eukaryota</taxon>
        <taxon>Fungi</taxon>
        <taxon>Dikarya</taxon>
        <taxon>Ascomycota</taxon>
        <taxon>Pezizomycotina</taxon>
        <taxon>Sordariomycetes</taxon>
        <taxon>Hypocreomycetidae</taxon>
        <taxon>Hypocreales</taxon>
        <taxon>Clavicipitaceae</taxon>
        <taxon>Moelleriella</taxon>
    </lineage>
</organism>
<dbReference type="AlphaFoldDB" id="A0A168EC08"/>
<evidence type="ECO:0000256" key="1">
    <source>
        <dbReference type="ARBA" id="ARBA00004123"/>
    </source>
</evidence>
<evidence type="ECO:0000256" key="3">
    <source>
        <dbReference type="ARBA" id="ARBA00023163"/>
    </source>
</evidence>
<comment type="caution">
    <text evidence="8">The sequence shown here is derived from an EMBL/GenBank/DDBJ whole genome shotgun (WGS) entry which is preliminary data.</text>
</comment>
<sequence>MESGSDVDVAAPSPSAAGTSQALESPQRDGQEDGAPRYRVAPRNLSAVEIPAIVEDVDRAIKAFGRVPTLAHALDPARSSIPLYLNPESPFCKPLMSHNAVSHNIVLKITVPRRTGRRRKKGTNDPWEGDVAVSDACLETGTGANVRSFARLDEPKVLRRKLADNVGAYDVEAIGVIKRTHRFRALADFYWDMGRSDFAQRFADQVLPGDVEKLKQFSFREGMDRPPNVDVIPPPIFTHMSLPFNYFYSQNPYVRTTEDGETVNLTAVKQVGHLIRAEDPAPQGPQIPPDMTDPRTPEVLAELDKAFRERPLWTRRSLMNKLQGKLNSWNELKKYLNYAAYQFKGGPWRDSVVPYGVDPRTDPKYRIYQTLMFKLNKHEQREKGQSWQSVRRTQTGASHITPDVASDSHVFDGRTYCTDGKVWQVCDITDPLLKGLFDDAPIRPQCDVNSGWYHGGLWAKAKAIMKTKLVAIQFGRQLTEADFASTLEYGDMTPTRSASTTLHLPLPDLDLSNEELTMLRGREPPKKKSRGYNVRIRESGDSPSVATEQSPMPFEGISTVGEEENNGSESDGSGSDEDQSENEEYPKTGYEVGADGYHAQFHAQYHGRQGDDYNDDDEDDDGMGMNEMPYPELD</sequence>
<feature type="compositionally biased region" description="Acidic residues" evidence="5">
    <location>
        <begin position="612"/>
        <end position="622"/>
    </location>
</feature>
<keyword evidence="2" id="KW-0238">DNA-binding</keyword>
<evidence type="ECO:0000256" key="5">
    <source>
        <dbReference type="SAM" id="MobiDB-lite"/>
    </source>
</evidence>
<evidence type="ECO:0000256" key="4">
    <source>
        <dbReference type="ARBA" id="ARBA00023242"/>
    </source>
</evidence>
<dbReference type="STRING" id="1081109.A0A168EC08"/>
<reference evidence="8 9" key="1">
    <citation type="journal article" date="2016" name="Genome Biol. Evol.">
        <title>Divergent and convergent evolution of fungal pathogenicity.</title>
        <authorList>
            <person name="Shang Y."/>
            <person name="Xiao G."/>
            <person name="Zheng P."/>
            <person name="Cen K."/>
            <person name="Zhan S."/>
            <person name="Wang C."/>
        </authorList>
    </citation>
    <scope>NUCLEOTIDE SEQUENCE [LARGE SCALE GENOMIC DNA]</scope>
    <source>
        <strain evidence="8 9">RCEF 2490</strain>
    </source>
</reference>
<dbReference type="Proteomes" id="UP000078544">
    <property type="component" value="Unassembled WGS sequence"/>
</dbReference>
<evidence type="ECO:0000313" key="8">
    <source>
        <dbReference type="EMBL" id="KZZ98645.1"/>
    </source>
</evidence>
<dbReference type="Pfam" id="PF09734">
    <property type="entry name" value="Tau95"/>
    <property type="match status" value="1"/>
</dbReference>
<dbReference type="PANTHER" id="PTHR13230">
    <property type="entry name" value="GENERAL TRANSCRIPTION FACTOR IIIC, POLYPEPTIDE 5"/>
    <property type="match status" value="1"/>
</dbReference>
<feature type="compositionally biased region" description="Acidic residues" evidence="5">
    <location>
        <begin position="574"/>
        <end position="583"/>
    </location>
</feature>
<evidence type="ECO:0000313" key="9">
    <source>
        <dbReference type="Proteomes" id="UP000078544"/>
    </source>
</evidence>
<dbReference type="InterPro" id="IPR040454">
    <property type="entry name" value="TF_IIIC_Tfc1/Sfc1"/>
</dbReference>
<gene>
    <name evidence="8" type="ORF">AAL_03163</name>
</gene>
<dbReference type="GO" id="GO:0001003">
    <property type="term" value="F:RNA polymerase III type 2 promoter sequence-specific DNA binding"/>
    <property type="evidence" value="ECO:0007669"/>
    <property type="project" value="TreeGrafter"/>
</dbReference>
<dbReference type="InterPro" id="IPR019136">
    <property type="entry name" value="TF_IIIC_su-5_HTH"/>
</dbReference>
<feature type="compositionally biased region" description="Basic and acidic residues" evidence="5">
    <location>
        <begin position="26"/>
        <end position="36"/>
    </location>
</feature>
<proteinExistence type="predicted"/>
<feature type="domain" description="Transcription factor IIIC subunit 5 HTH" evidence="6">
    <location>
        <begin position="231"/>
        <end position="374"/>
    </location>
</feature>
<dbReference type="InterPro" id="IPR042536">
    <property type="entry name" value="TFIIIC_tauA_Sfc1"/>
</dbReference>
<protein>
    <submittedName>
        <fullName evidence="8">Transcription factor IIIC, subunit 5</fullName>
    </submittedName>
</protein>
<dbReference type="GO" id="GO:0000127">
    <property type="term" value="C:transcription factor TFIIIC complex"/>
    <property type="evidence" value="ECO:0007669"/>
    <property type="project" value="InterPro"/>
</dbReference>
<evidence type="ECO:0000259" key="7">
    <source>
        <dbReference type="Pfam" id="PF17682"/>
    </source>
</evidence>
<dbReference type="GO" id="GO:0001002">
    <property type="term" value="F:RNA polymerase III type 1 promoter sequence-specific DNA binding"/>
    <property type="evidence" value="ECO:0007669"/>
    <property type="project" value="TreeGrafter"/>
</dbReference>
<keyword evidence="9" id="KW-1185">Reference proteome</keyword>
<name>A0A168EC08_9HYPO</name>
<feature type="compositionally biased region" description="Polar residues" evidence="5">
    <location>
        <begin position="541"/>
        <end position="550"/>
    </location>
</feature>
<dbReference type="InterPro" id="IPR041499">
    <property type="entry name" value="Tfc1/Sfc1_N"/>
</dbReference>
<comment type="subcellular location">
    <subcellularLocation>
        <location evidence="1">Nucleus</location>
    </subcellularLocation>
</comment>
<accession>A0A168EC08</accession>
<dbReference type="Pfam" id="PF17682">
    <property type="entry name" value="Tau95_N"/>
    <property type="match status" value="1"/>
</dbReference>
<feature type="domain" description="Transcription factor IIIC subunit Tfc1/Sfc1 triple barrel" evidence="7">
    <location>
        <begin position="47"/>
        <end position="191"/>
    </location>
</feature>
<dbReference type="GO" id="GO:0006384">
    <property type="term" value="P:transcription initiation at RNA polymerase III promoter"/>
    <property type="evidence" value="ECO:0007669"/>
    <property type="project" value="InterPro"/>
</dbReference>
<dbReference type="GO" id="GO:0005634">
    <property type="term" value="C:nucleus"/>
    <property type="evidence" value="ECO:0007669"/>
    <property type="project" value="UniProtKB-SubCell"/>
</dbReference>
<keyword evidence="3" id="KW-0804">Transcription</keyword>
<dbReference type="Gene3D" id="3.30.200.160">
    <property type="entry name" value="TFIIIC, subcomplex tauA, subunit Sfc1, barrel domain"/>
    <property type="match status" value="1"/>
</dbReference>
<dbReference type="OrthoDB" id="5598268at2759"/>
<evidence type="ECO:0000259" key="6">
    <source>
        <dbReference type="Pfam" id="PF09734"/>
    </source>
</evidence>